<organism evidence="2 3">
    <name type="scientific">Westerdykella ornata</name>
    <dbReference type="NCBI Taxonomy" id="318751"/>
    <lineage>
        <taxon>Eukaryota</taxon>
        <taxon>Fungi</taxon>
        <taxon>Dikarya</taxon>
        <taxon>Ascomycota</taxon>
        <taxon>Pezizomycotina</taxon>
        <taxon>Dothideomycetes</taxon>
        <taxon>Pleosporomycetidae</taxon>
        <taxon>Pleosporales</taxon>
        <taxon>Sporormiaceae</taxon>
        <taxon>Westerdykella</taxon>
    </lineage>
</organism>
<reference evidence="2" key="1">
    <citation type="journal article" date="2020" name="Stud. Mycol.">
        <title>101 Dothideomycetes genomes: a test case for predicting lifestyles and emergence of pathogens.</title>
        <authorList>
            <person name="Haridas S."/>
            <person name="Albert R."/>
            <person name="Binder M."/>
            <person name="Bloem J."/>
            <person name="Labutti K."/>
            <person name="Salamov A."/>
            <person name="Andreopoulos B."/>
            <person name="Baker S."/>
            <person name="Barry K."/>
            <person name="Bills G."/>
            <person name="Bluhm B."/>
            <person name="Cannon C."/>
            <person name="Castanera R."/>
            <person name="Culley D."/>
            <person name="Daum C."/>
            <person name="Ezra D."/>
            <person name="Gonzalez J."/>
            <person name="Henrissat B."/>
            <person name="Kuo A."/>
            <person name="Liang C."/>
            <person name="Lipzen A."/>
            <person name="Lutzoni F."/>
            <person name="Magnuson J."/>
            <person name="Mondo S."/>
            <person name="Nolan M."/>
            <person name="Ohm R."/>
            <person name="Pangilinan J."/>
            <person name="Park H.-J."/>
            <person name="Ramirez L."/>
            <person name="Alfaro M."/>
            <person name="Sun H."/>
            <person name="Tritt A."/>
            <person name="Yoshinaga Y."/>
            <person name="Zwiers L.-H."/>
            <person name="Turgeon B."/>
            <person name="Goodwin S."/>
            <person name="Spatafora J."/>
            <person name="Crous P."/>
            <person name="Grigoriev I."/>
        </authorList>
    </citation>
    <scope>NUCLEOTIDE SEQUENCE</scope>
    <source>
        <strain evidence="2">CBS 379.55</strain>
    </source>
</reference>
<evidence type="ECO:0000313" key="2">
    <source>
        <dbReference type="EMBL" id="KAF2271617.1"/>
    </source>
</evidence>
<accession>A0A6A6J600</accession>
<dbReference type="Proteomes" id="UP000800097">
    <property type="component" value="Unassembled WGS sequence"/>
</dbReference>
<dbReference type="GeneID" id="54553202"/>
<protein>
    <submittedName>
        <fullName evidence="2">Uncharacterized protein</fullName>
    </submittedName>
</protein>
<name>A0A6A6J600_WESOR</name>
<keyword evidence="3" id="KW-1185">Reference proteome</keyword>
<evidence type="ECO:0000256" key="1">
    <source>
        <dbReference type="SAM" id="MobiDB-lite"/>
    </source>
</evidence>
<sequence>MNSKEIVQGNKRKSTDDGVTAMSKKVKSVQHSEKHKRFANRYYTAYMGCASYDEFEGALPEEYWKSKDPGTFSKQDLDRLLCEGHIPKLHALKPLQVVTDTISFLEESTPTLDTKDASQLRGHVEILKAAPHEISVYRAVIKLTDPIIKGYHKHMRTRMDQLEVYSREYFQGRCPKLDTLGLLAKELAEEHEQFAEDVIARWEEITKREEVTGG</sequence>
<dbReference type="RefSeq" id="XP_033649156.1">
    <property type="nucleotide sequence ID" value="XM_033800027.1"/>
</dbReference>
<proteinExistence type="predicted"/>
<evidence type="ECO:0000313" key="3">
    <source>
        <dbReference type="Proteomes" id="UP000800097"/>
    </source>
</evidence>
<gene>
    <name evidence="2" type="ORF">EI97DRAFT_446449</name>
</gene>
<dbReference type="AlphaFoldDB" id="A0A6A6J600"/>
<feature type="region of interest" description="Disordered" evidence="1">
    <location>
        <begin position="1"/>
        <end position="27"/>
    </location>
</feature>
<dbReference type="EMBL" id="ML986536">
    <property type="protein sequence ID" value="KAF2271617.1"/>
    <property type="molecule type" value="Genomic_DNA"/>
</dbReference>